<protein>
    <submittedName>
        <fullName evidence="1">Pimeloyl-ACP methyl ester carboxylesterase</fullName>
    </submittedName>
</protein>
<dbReference type="Gene3D" id="3.40.50.1820">
    <property type="entry name" value="alpha/beta hydrolase"/>
    <property type="match status" value="1"/>
</dbReference>
<dbReference type="PANTHER" id="PTHR10992:SF1086">
    <property type="entry name" value="AB HYDROLASE-1 DOMAIN-CONTAINING PROTEIN"/>
    <property type="match status" value="1"/>
</dbReference>
<dbReference type="RefSeq" id="WP_311953758.1">
    <property type="nucleotide sequence ID" value="NZ_JAVLVU010000001.1"/>
</dbReference>
<organism evidence="1 2">
    <name type="scientific">Mucilaginibacter terrae</name>
    <dbReference type="NCBI Taxonomy" id="1955052"/>
    <lineage>
        <taxon>Bacteria</taxon>
        <taxon>Pseudomonadati</taxon>
        <taxon>Bacteroidota</taxon>
        <taxon>Sphingobacteriia</taxon>
        <taxon>Sphingobacteriales</taxon>
        <taxon>Sphingobacteriaceae</taxon>
        <taxon>Mucilaginibacter</taxon>
    </lineage>
</organism>
<dbReference type="SUPFAM" id="SSF53474">
    <property type="entry name" value="alpha/beta-Hydrolases"/>
    <property type="match status" value="1"/>
</dbReference>
<dbReference type="EMBL" id="JAVLVU010000001">
    <property type="protein sequence ID" value="MDT3405331.1"/>
    <property type="molecule type" value="Genomic_DNA"/>
</dbReference>
<gene>
    <name evidence="1" type="ORF">QE417_004403</name>
</gene>
<sequence>MLLNAYRDKVLSAMSGINGKVMLVGHRLGGMVISAVAEKTPSKIEKLVFLAAYLTNSGQSLFGLASHNPDSQLGKDENLIMNNGDLTVDVKRAQIINIFIPDGSTQIQGMVLKNYRAEPGIPIQDTVALTSSNSGSVEKVYIKTLQDIIHEKFPAQNITHYCLGKLDNIRSVIVGTTTGIAPV</sequence>
<dbReference type="InterPro" id="IPR029058">
    <property type="entry name" value="AB_hydrolase_fold"/>
</dbReference>
<evidence type="ECO:0000313" key="2">
    <source>
        <dbReference type="Proteomes" id="UP001258315"/>
    </source>
</evidence>
<reference evidence="2" key="1">
    <citation type="submission" date="2023-07" db="EMBL/GenBank/DDBJ databases">
        <title>Functional and genomic diversity of the sorghum phyllosphere microbiome.</title>
        <authorList>
            <person name="Shade A."/>
        </authorList>
    </citation>
    <scope>NUCLEOTIDE SEQUENCE [LARGE SCALE GENOMIC DNA]</scope>
    <source>
        <strain evidence="2">SORGH_AS_0422</strain>
    </source>
</reference>
<dbReference type="PANTHER" id="PTHR10992">
    <property type="entry name" value="METHYLESTERASE FAMILY MEMBER"/>
    <property type="match status" value="1"/>
</dbReference>
<name>A0ABU3GZY7_9SPHI</name>
<proteinExistence type="predicted"/>
<comment type="caution">
    <text evidence="1">The sequence shown here is derived from an EMBL/GenBank/DDBJ whole genome shotgun (WGS) entry which is preliminary data.</text>
</comment>
<dbReference type="InterPro" id="IPR045889">
    <property type="entry name" value="MES/HNL"/>
</dbReference>
<dbReference type="Proteomes" id="UP001258315">
    <property type="component" value="Unassembled WGS sequence"/>
</dbReference>
<accession>A0ABU3GZY7</accession>
<keyword evidence="2" id="KW-1185">Reference proteome</keyword>
<evidence type="ECO:0000313" key="1">
    <source>
        <dbReference type="EMBL" id="MDT3405331.1"/>
    </source>
</evidence>